<dbReference type="InterPro" id="IPR007835">
    <property type="entry name" value="MOFRL"/>
</dbReference>
<name>A0ABY9H2U2_9GAMM</name>
<organism evidence="3 4">
    <name type="scientific">Halomonas alkalicola</name>
    <dbReference type="NCBI Taxonomy" id="1930622"/>
    <lineage>
        <taxon>Bacteria</taxon>
        <taxon>Pseudomonadati</taxon>
        <taxon>Pseudomonadota</taxon>
        <taxon>Gammaproteobacteria</taxon>
        <taxon>Oceanospirillales</taxon>
        <taxon>Halomonadaceae</taxon>
        <taxon>Halomonas</taxon>
    </lineage>
</organism>
<evidence type="ECO:0000259" key="2">
    <source>
        <dbReference type="Pfam" id="PF13660"/>
    </source>
</evidence>
<proteinExistence type="predicted"/>
<dbReference type="Pfam" id="PF05161">
    <property type="entry name" value="MOFRL"/>
    <property type="match status" value="1"/>
</dbReference>
<dbReference type="Pfam" id="PF13660">
    <property type="entry name" value="DUF4147"/>
    <property type="match status" value="1"/>
</dbReference>
<dbReference type="RefSeq" id="WP_305499839.1">
    <property type="nucleotide sequence ID" value="NZ_CP131913.1"/>
</dbReference>
<protein>
    <submittedName>
        <fullName evidence="3">MOFRL family protein</fullName>
    </submittedName>
</protein>
<keyword evidence="4" id="KW-1185">Reference proteome</keyword>
<dbReference type="InterPro" id="IPR039760">
    <property type="entry name" value="MOFRL_protein"/>
</dbReference>
<reference evidence="3 4" key="1">
    <citation type="submission" date="2023-08" db="EMBL/GenBank/DDBJ databases">
        <title>Transcriptome Analysis of Halomonas alkalicola CICC 11012s to Identify the Genes Involved in Alkaline Tolerances.</title>
        <authorList>
            <person name="Zhai L."/>
        </authorList>
    </citation>
    <scope>NUCLEOTIDE SEQUENCE [LARGE SCALE GENOMIC DNA]</scope>
    <source>
        <strain evidence="3 4">CICC 11012s</strain>
    </source>
</reference>
<dbReference type="SUPFAM" id="SSF82544">
    <property type="entry name" value="GckA/TtuD-like"/>
    <property type="match status" value="2"/>
</dbReference>
<dbReference type="Proteomes" id="UP001235344">
    <property type="component" value="Chromosome"/>
</dbReference>
<evidence type="ECO:0000259" key="1">
    <source>
        <dbReference type="Pfam" id="PF05161"/>
    </source>
</evidence>
<dbReference type="Gene3D" id="3.40.50.10180">
    <property type="entry name" value="Glycerate kinase, MOFRL-like N-terminal domain"/>
    <property type="match status" value="1"/>
</dbReference>
<evidence type="ECO:0000313" key="3">
    <source>
        <dbReference type="EMBL" id="WLI72785.1"/>
    </source>
</evidence>
<dbReference type="Gene3D" id="3.40.1480.10">
    <property type="entry name" value="MOFRL domain"/>
    <property type="match status" value="1"/>
</dbReference>
<dbReference type="InterPro" id="IPR025286">
    <property type="entry name" value="MOFRL_assoc_dom"/>
</dbReference>
<feature type="domain" description="MOFRL" evidence="1">
    <location>
        <begin position="176"/>
        <end position="280"/>
    </location>
</feature>
<accession>A0ABY9H2U2</accession>
<dbReference type="InterPro" id="IPR038614">
    <property type="entry name" value="GK_N_sf"/>
</dbReference>
<dbReference type="EMBL" id="CP131913">
    <property type="protein sequence ID" value="WLI72785.1"/>
    <property type="molecule type" value="Genomic_DNA"/>
</dbReference>
<dbReference type="PANTHER" id="PTHR12227">
    <property type="entry name" value="GLYCERATE KINASE"/>
    <property type="match status" value="1"/>
</dbReference>
<evidence type="ECO:0000313" key="4">
    <source>
        <dbReference type="Proteomes" id="UP001235344"/>
    </source>
</evidence>
<sequence>MTAISSPETPLLPCEVDSLAWLRELADTAVAAVHPDALLEGQLPEPPAGRTLVVGAGKAAAAMAAALERAWQAHHPEAPLSGLVVTRYGHGTACERIEVLEASHPMPDDPGFARDETRVLARAADALEAARAAAEAAGVEVRLLGDDLEGEARELGRAQARLALSLRDVPRDRPLLLLSGGETSVTVTGHGRGGRNVEYLLGLFEALRGAEGIHALAVDTDGIDGSEDNAGALFGPDDWHRAEALRLEARDYLSRNDAYTFFQALDRLIVTGPTRTNVNDFRAILVLPRTP</sequence>
<dbReference type="InterPro" id="IPR037035">
    <property type="entry name" value="GK-like_C_sf"/>
</dbReference>
<dbReference type="PANTHER" id="PTHR12227:SF0">
    <property type="entry name" value="GLYCERATE KINASE"/>
    <property type="match status" value="1"/>
</dbReference>
<gene>
    <name evidence="3" type="ORF">B6N23_13610</name>
</gene>
<feature type="domain" description="MOFRL-associated" evidence="2">
    <location>
        <begin position="22"/>
        <end position="114"/>
    </location>
</feature>